<dbReference type="EMBL" id="CM047737">
    <property type="protein sequence ID" value="KAJ0049380.1"/>
    <property type="molecule type" value="Genomic_DNA"/>
</dbReference>
<evidence type="ECO:0000313" key="1">
    <source>
        <dbReference type="EMBL" id="KAJ0049380.1"/>
    </source>
</evidence>
<reference evidence="2" key="1">
    <citation type="journal article" date="2023" name="G3 (Bethesda)">
        <title>Genome assembly and association tests identify interacting loci associated with vigor, precocity, and sex in interspecific pistachio rootstocks.</title>
        <authorList>
            <person name="Palmer W."/>
            <person name="Jacygrad E."/>
            <person name="Sagayaradj S."/>
            <person name="Cavanaugh K."/>
            <person name="Han R."/>
            <person name="Bertier L."/>
            <person name="Beede B."/>
            <person name="Kafkas S."/>
            <person name="Golino D."/>
            <person name="Preece J."/>
            <person name="Michelmore R."/>
        </authorList>
    </citation>
    <scope>NUCLEOTIDE SEQUENCE [LARGE SCALE GENOMIC DNA]</scope>
</reference>
<evidence type="ECO:0000313" key="2">
    <source>
        <dbReference type="Proteomes" id="UP001163603"/>
    </source>
</evidence>
<name>A0ACC0ZCT9_9ROSI</name>
<accession>A0ACC0ZCT9</accession>
<gene>
    <name evidence="1" type="ORF">Pint_15020</name>
</gene>
<comment type="caution">
    <text evidence="1">The sequence shown here is derived from an EMBL/GenBank/DDBJ whole genome shotgun (WGS) entry which is preliminary data.</text>
</comment>
<dbReference type="Proteomes" id="UP001163603">
    <property type="component" value="Chromosome 2"/>
</dbReference>
<organism evidence="1 2">
    <name type="scientific">Pistacia integerrima</name>
    <dbReference type="NCBI Taxonomy" id="434235"/>
    <lineage>
        <taxon>Eukaryota</taxon>
        <taxon>Viridiplantae</taxon>
        <taxon>Streptophyta</taxon>
        <taxon>Embryophyta</taxon>
        <taxon>Tracheophyta</taxon>
        <taxon>Spermatophyta</taxon>
        <taxon>Magnoliopsida</taxon>
        <taxon>eudicotyledons</taxon>
        <taxon>Gunneridae</taxon>
        <taxon>Pentapetalae</taxon>
        <taxon>rosids</taxon>
        <taxon>malvids</taxon>
        <taxon>Sapindales</taxon>
        <taxon>Anacardiaceae</taxon>
        <taxon>Pistacia</taxon>
    </lineage>
</organism>
<protein>
    <submittedName>
        <fullName evidence="1">Uncharacterized protein</fullName>
    </submittedName>
</protein>
<proteinExistence type="predicted"/>
<keyword evidence="2" id="KW-1185">Reference proteome</keyword>
<sequence>MASVATAPMATDKVPKKARNNSRKALKQKNPSTNEANIIAQTLSQSTTPVPPPETDPSKENHESLSQPRSEPKKAAAKGRAKKTTKNQDSFEKDLQDLQEMLEKMKIEKEKTEELLKEKDEMLKMKDEELDVKEKEQEKLQMELKKLQKMKEFKPNMVFPIINQEQDKKDKKKGRPEKKRPSPPYILWCKDQWKEVKKENPVAEFKEISNILGAKWKNVSAEEKKPYEEIYQAEKEAYLQVMAKGKRESEAMKLLEEDQKQKTAMELLDQYLQFKQEAEKENKKTKKEKDPLKPKHPMTAFFLFTNERRAALLAENKNVLEVAKITGEEWKNMTEKERGPYEELAKKNKEKYAQEMEAYKQVKDEEANNLKKEEEELMKLHKQEALQMLKKKEKTENIIKLTDYYTHYVQKTKEKRQKKKQNTDPNKPKKPASSFLLFSKEARQALLQERPGTNNSTVNALIAVKWKELDEEEKQVWNAKAAVAMEAYKKELEEYNKSVVAAMDDKAQQ</sequence>